<feature type="region of interest" description="Disordered" evidence="1">
    <location>
        <begin position="1"/>
        <end position="36"/>
    </location>
</feature>
<organism evidence="2">
    <name type="scientific">marine metagenome</name>
    <dbReference type="NCBI Taxonomy" id="408172"/>
    <lineage>
        <taxon>unclassified sequences</taxon>
        <taxon>metagenomes</taxon>
        <taxon>ecological metagenomes</taxon>
    </lineage>
</organism>
<accession>A0A382NGD1</accession>
<feature type="non-terminal residue" evidence="2">
    <location>
        <position position="36"/>
    </location>
</feature>
<evidence type="ECO:0000313" key="2">
    <source>
        <dbReference type="EMBL" id="SVC59770.1"/>
    </source>
</evidence>
<dbReference type="AlphaFoldDB" id="A0A382NGD1"/>
<reference evidence="2" key="1">
    <citation type="submission" date="2018-05" db="EMBL/GenBank/DDBJ databases">
        <authorList>
            <person name="Lanie J.A."/>
            <person name="Ng W.-L."/>
            <person name="Kazmierczak K.M."/>
            <person name="Andrzejewski T.M."/>
            <person name="Davidsen T.M."/>
            <person name="Wayne K.J."/>
            <person name="Tettelin H."/>
            <person name="Glass J.I."/>
            <person name="Rusch D."/>
            <person name="Podicherti R."/>
            <person name="Tsui H.-C.T."/>
            <person name="Winkler M.E."/>
        </authorList>
    </citation>
    <scope>NUCLEOTIDE SEQUENCE</scope>
</reference>
<dbReference type="EMBL" id="UINC01100037">
    <property type="protein sequence ID" value="SVC59770.1"/>
    <property type="molecule type" value="Genomic_DNA"/>
</dbReference>
<feature type="non-terminal residue" evidence="2">
    <location>
        <position position="1"/>
    </location>
</feature>
<evidence type="ECO:0000256" key="1">
    <source>
        <dbReference type="SAM" id="MobiDB-lite"/>
    </source>
</evidence>
<gene>
    <name evidence="2" type="ORF">METZ01_LOCUS312624</name>
</gene>
<name>A0A382NGD1_9ZZZZ</name>
<protein>
    <submittedName>
        <fullName evidence="2">Uncharacterized protein</fullName>
    </submittedName>
</protein>
<proteinExistence type="predicted"/>
<sequence>QGPEQAHRVPRPSRGPGGPVCPHDDLDLRSTRRRRL</sequence>